<organism evidence="1">
    <name type="scientific">marine sediment metagenome</name>
    <dbReference type="NCBI Taxonomy" id="412755"/>
    <lineage>
        <taxon>unclassified sequences</taxon>
        <taxon>metagenomes</taxon>
        <taxon>ecological metagenomes</taxon>
    </lineage>
</organism>
<dbReference type="EMBL" id="LAZR01051504">
    <property type="protein sequence ID" value="KKK85010.1"/>
    <property type="molecule type" value="Genomic_DNA"/>
</dbReference>
<comment type="caution">
    <text evidence="1">The sequence shown here is derived from an EMBL/GenBank/DDBJ whole genome shotgun (WGS) entry which is preliminary data.</text>
</comment>
<proteinExistence type="predicted"/>
<protein>
    <submittedName>
        <fullName evidence="1">Uncharacterized protein</fullName>
    </submittedName>
</protein>
<evidence type="ECO:0000313" key="1">
    <source>
        <dbReference type="EMBL" id="KKK85010.1"/>
    </source>
</evidence>
<name>A0A0F8ZGA0_9ZZZZ</name>
<accession>A0A0F8ZGA0</accession>
<sequence>MQYNQEEQLAQEQSAQEQLAQIQVQQIQSQAQQDHYNMPISKDRDFMQWLFNFKEEVVGPLIHIWRGEEEINPGQWQLPKGKNPLVIMNERGIIWSSSFISSFINAVYVVSNYDEENMNATMRRVTRIVWNSLSKRYQEFGLRPIDIPRVAVEIWSKIHAILLGARGDGFRRFFMSTHHIDEVKTTQIGPQQKGMSGWGLFKKKQPMPMPANMY</sequence>
<gene>
    <name evidence="1" type="ORF">LCGC14_2777580</name>
</gene>
<dbReference type="AlphaFoldDB" id="A0A0F8ZGA0"/>
<reference evidence="1" key="1">
    <citation type="journal article" date="2015" name="Nature">
        <title>Complex archaea that bridge the gap between prokaryotes and eukaryotes.</title>
        <authorList>
            <person name="Spang A."/>
            <person name="Saw J.H."/>
            <person name="Jorgensen S.L."/>
            <person name="Zaremba-Niedzwiedzka K."/>
            <person name="Martijn J."/>
            <person name="Lind A.E."/>
            <person name="van Eijk R."/>
            <person name="Schleper C."/>
            <person name="Guy L."/>
            <person name="Ettema T.J."/>
        </authorList>
    </citation>
    <scope>NUCLEOTIDE SEQUENCE</scope>
</reference>